<dbReference type="RefSeq" id="WP_223904083.1">
    <property type="nucleotide sequence ID" value="NZ_AP024238.1"/>
</dbReference>
<dbReference type="PANTHER" id="PTHR12126">
    <property type="entry name" value="NADH-UBIQUINONE OXIDOREDUCTASE 39 KDA SUBUNIT-RELATED"/>
    <property type="match status" value="1"/>
</dbReference>
<feature type="domain" description="NAD-dependent epimerase/dehydratase" evidence="1">
    <location>
        <begin position="4"/>
        <end position="225"/>
    </location>
</feature>
<evidence type="ECO:0000259" key="1">
    <source>
        <dbReference type="Pfam" id="PF01370"/>
    </source>
</evidence>
<protein>
    <recommendedName>
        <fullName evidence="1">NAD-dependent epimerase/dehydratase domain-containing protein</fullName>
    </recommendedName>
</protein>
<sequence>MKKILILGGTGFVGAHVCEKLIREGWQVTVPTRRRSNATQVQHLPGLTVQEFSVHDEAALTAAVAGHDAVVNLVAILHGDQATFEHVHVALPKKLARACLAAGVNQVVHVSALGADSLQPTKAPSMYLRTKGEGEAVLLQAAVGGSAGAAADKGFDLSILRPSVIFGAEDHFLNLFARLQRVFPVMPLAGAAARFQPVWVEDVAAAVVACLKGVHTQPSPRIIELAGPQVYTLKELVQLSARLSGVSGGWGRSVLALPTWIGRIQATLMGLMPGEPLMSLDNLDSMKVDNVASGKWPGLASLGIKAAALIPIAQTYLKRP</sequence>
<dbReference type="PANTHER" id="PTHR12126:SF11">
    <property type="entry name" value="NADH DEHYDROGENASE [UBIQUINONE] 1 ALPHA SUBCOMPLEX SUBUNIT 9, MITOCHONDRIAL"/>
    <property type="match status" value="1"/>
</dbReference>
<keyword evidence="3" id="KW-1185">Reference proteome</keyword>
<dbReference type="InterPro" id="IPR036291">
    <property type="entry name" value="NAD(P)-bd_dom_sf"/>
</dbReference>
<dbReference type="CDD" id="cd05271">
    <property type="entry name" value="NDUFA9_like_SDR_a"/>
    <property type="match status" value="1"/>
</dbReference>
<organism evidence="2 3">
    <name type="scientific">Rhodoferax lithotrophicus</name>
    <dbReference type="NCBI Taxonomy" id="2798804"/>
    <lineage>
        <taxon>Bacteria</taxon>
        <taxon>Pseudomonadati</taxon>
        <taxon>Pseudomonadota</taxon>
        <taxon>Betaproteobacteria</taxon>
        <taxon>Burkholderiales</taxon>
        <taxon>Comamonadaceae</taxon>
        <taxon>Rhodoferax</taxon>
    </lineage>
</organism>
<reference evidence="2 3" key="1">
    <citation type="journal article" date="2021" name="Microbiol. Spectr.">
        <title>A Single Bacterium Capable of Oxidation and Reduction of Iron at Circumneutral pH.</title>
        <authorList>
            <person name="Kato S."/>
            <person name="Ohkuma M."/>
        </authorList>
    </citation>
    <scope>NUCLEOTIDE SEQUENCE [LARGE SCALE GENOMIC DNA]</scope>
    <source>
        <strain evidence="2 3">MIZ03</strain>
    </source>
</reference>
<accession>A0ABM7MP53</accession>
<evidence type="ECO:0000313" key="2">
    <source>
        <dbReference type="EMBL" id="BCO28093.1"/>
    </source>
</evidence>
<gene>
    <name evidence="2" type="ORF">MIZ03_2989</name>
</gene>
<proteinExistence type="predicted"/>
<dbReference type="InterPro" id="IPR051207">
    <property type="entry name" value="ComplexI_NDUFA9_subunit"/>
</dbReference>
<dbReference type="InterPro" id="IPR001509">
    <property type="entry name" value="Epimerase_deHydtase"/>
</dbReference>
<name>A0ABM7MP53_9BURK</name>
<dbReference type="Pfam" id="PF01370">
    <property type="entry name" value="Epimerase"/>
    <property type="match status" value="1"/>
</dbReference>
<dbReference type="SUPFAM" id="SSF51735">
    <property type="entry name" value="NAD(P)-binding Rossmann-fold domains"/>
    <property type="match status" value="1"/>
</dbReference>
<evidence type="ECO:0000313" key="3">
    <source>
        <dbReference type="Proteomes" id="UP000824366"/>
    </source>
</evidence>
<dbReference type="Gene3D" id="3.40.50.720">
    <property type="entry name" value="NAD(P)-binding Rossmann-like Domain"/>
    <property type="match status" value="1"/>
</dbReference>
<dbReference type="Proteomes" id="UP000824366">
    <property type="component" value="Chromosome"/>
</dbReference>
<dbReference type="EMBL" id="AP024238">
    <property type="protein sequence ID" value="BCO28093.1"/>
    <property type="molecule type" value="Genomic_DNA"/>
</dbReference>